<feature type="non-terminal residue" evidence="1">
    <location>
        <position position="85"/>
    </location>
</feature>
<sequence>MYIWDYATPTLLSFGFGLCDGKSTLLNQLFRSTFEQKNEKSVYFHKTIDIDFGYNFITKRPLNIADMHGNVSNGLPRNVLSLFDG</sequence>
<name>A0A820I751_9BILA</name>
<gene>
    <name evidence="1" type="ORF">OTI717_LOCUS42187</name>
</gene>
<accession>A0A820I751</accession>
<evidence type="ECO:0000313" key="1">
    <source>
        <dbReference type="EMBL" id="CAF4305842.1"/>
    </source>
</evidence>
<dbReference type="Proteomes" id="UP000663823">
    <property type="component" value="Unassembled WGS sequence"/>
</dbReference>
<comment type="caution">
    <text evidence="1">The sequence shown here is derived from an EMBL/GenBank/DDBJ whole genome shotgun (WGS) entry which is preliminary data.</text>
</comment>
<dbReference type="EMBL" id="CAJOAX010048639">
    <property type="protein sequence ID" value="CAF4305842.1"/>
    <property type="molecule type" value="Genomic_DNA"/>
</dbReference>
<proteinExistence type="predicted"/>
<dbReference type="CDD" id="cd00882">
    <property type="entry name" value="Ras_like_GTPase"/>
    <property type="match status" value="1"/>
</dbReference>
<reference evidence="1" key="1">
    <citation type="submission" date="2021-02" db="EMBL/GenBank/DDBJ databases">
        <authorList>
            <person name="Nowell W R."/>
        </authorList>
    </citation>
    <scope>NUCLEOTIDE SEQUENCE</scope>
</reference>
<evidence type="ECO:0000313" key="2">
    <source>
        <dbReference type="Proteomes" id="UP000663823"/>
    </source>
</evidence>
<organism evidence="1 2">
    <name type="scientific">Rotaria sordida</name>
    <dbReference type="NCBI Taxonomy" id="392033"/>
    <lineage>
        <taxon>Eukaryota</taxon>
        <taxon>Metazoa</taxon>
        <taxon>Spiralia</taxon>
        <taxon>Gnathifera</taxon>
        <taxon>Rotifera</taxon>
        <taxon>Eurotatoria</taxon>
        <taxon>Bdelloidea</taxon>
        <taxon>Philodinida</taxon>
        <taxon>Philodinidae</taxon>
        <taxon>Rotaria</taxon>
    </lineage>
</organism>
<dbReference type="InterPro" id="IPR027417">
    <property type="entry name" value="P-loop_NTPase"/>
</dbReference>
<dbReference type="AlphaFoldDB" id="A0A820I751"/>
<dbReference type="SUPFAM" id="SSF52540">
    <property type="entry name" value="P-loop containing nucleoside triphosphate hydrolases"/>
    <property type="match status" value="1"/>
</dbReference>
<protein>
    <submittedName>
        <fullName evidence="1">Uncharacterized protein</fullName>
    </submittedName>
</protein>